<evidence type="ECO:0000256" key="8">
    <source>
        <dbReference type="SAM" id="MobiDB-lite"/>
    </source>
</evidence>
<dbReference type="Proteomes" id="UP000472263">
    <property type="component" value="Chromosome 17"/>
</dbReference>
<evidence type="ECO:0000313" key="10">
    <source>
        <dbReference type="Proteomes" id="UP000472263"/>
    </source>
</evidence>
<dbReference type="PANTHER" id="PTHR31740:SF2">
    <property type="entry name" value="CENTROMERE PROTEIN L"/>
    <property type="match status" value="1"/>
</dbReference>
<evidence type="ECO:0000256" key="4">
    <source>
        <dbReference type="ARBA" id="ARBA00016380"/>
    </source>
</evidence>
<keyword evidence="10" id="KW-1185">Reference proteome</keyword>
<dbReference type="AlphaFoldDB" id="A0A667XTW2"/>
<dbReference type="GeneTree" id="ENSGT00390000013877"/>
<dbReference type="PANTHER" id="PTHR31740">
    <property type="entry name" value="CENTROMERE PROTEIN L"/>
    <property type="match status" value="1"/>
</dbReference>
<evidence type="ECO:0000256" key="6">
    <source>
        <dbReference type="ARBA" id="ARBA00023242"/>
    </source>
</evidence>
<dbReference type="RefSeq" id="XP_029930871.1">
    <property type="nucleotide sequence ID" value="XM_030075011.1"/>
</dbReference>
<evidence type="ECO:0000256" key="1">
    <source>
        <dbReference type="ARBA" id="ARBA00004123"/>
    </source>
</evidence>
<protein>
    <recommendedName>
        <fullName evidence="4">Centromere protein L</fullName>
    </recommendedName>
</protein>
<dbReference type="Ensembl" id="ENSMMDT00005015900.1">
    <property type="protein sequence ID" value="ENSMMDP00005015484.1"/>
    <property type="gene ID" value="ENSMMDG00005007891.1"/>
</dbReference>
<gene>
    <name evidence="9" type="primary">LOC115375568</name>
</gene>
<comment type="subcellular location">
    <subcellularLocation>
        <location evidence="2">Chromosome</location>
        <location evidence="2">Centromere</location>
    </subcellularLocation>
    <subcellularLocation>
        <location evidence="1">Nucleus</location>
    </subcellularLocation>
</comment>
<dbReference type="CTD" id="91687"/>
<feature type="region of interest" description="Disordered" evidence="8">
    <location>
        <begin position="1"/>
        <end position="20"/>
    </location>
</feature>
<comment type="similarity">
    <text evidence="3">Belongs to the CENP-L/IML3 family.</text>
</comment>
<dbReference type="InParanoid" id="A0A667XTW2"/>
<dbReference type="GO" id="GO:0000775">
    <property type="term" value="C:chromosome, centromeric region"/>
    <property type="evidence" value="ECO:0007669"/>
    <property type="project" value="UniProtKB-SubCell"/>
</dbReference>
<evidence type="ECO:0000256" key="2">
    <source>
        <dbReference type="ARBA" id="ARBA00004584"/>
    </source>
</evidence>
<sequence length="371" mass="41385">MERHSSVAETPVNSVMVQRRSGSKSFRQSYRSCVGAASHLGYTPGLTTRRLTTSRRAPRSRTVTESVNPEQLSLLVKKEWQLSYVTPLHHFRHTQLRSYSRQLLAFIVAEKQQGLAVALEGAESSLKVVFSVVEGMATTDDDADTVLIQIHSKSVFASQDDPRRLVWSGWLTCINGSPDYVRSLPKDFVCLPLLCSSGAQWLTSLVKSWLERAFDCCIGSLDINSVNLQWLAALWTNCHPESNIGQLKLMWTLPVDPPLEIAFTVHPQDAWELWSSMRGQLQEEEQENEGVGEGAGDKDSVDIDEVTRFIDGLKNHFYRHFRLDLSAGTLSQVSTALGTAKHSGRIKISSSSYMNATLMLLTECALLKMPV</sequence>
<keyword evidence="5" id="KW-0158">Chromosome</keyword>
<keyword evidence="7" id="KW-0137">Centromere</keyword>
<dbReference type="InterPro" id="IPR025204">
    <property type="entry name" value="CENP-L"/>
</dbReference>
<evidence type="ECO:0000256" key="3">
    <source>
        <dbReference type="ARBA" id="ARBA00011060"/>
    </source>
</evidence>
<dbReference type="GeneID" id="115375568"/>
<dbReference type="GO" id="GO:0005634">
    <property type="term" value="C:nucleus"/>
    <property type="evidence" value="ECO:0007669"/>
    <property type="project" value="UniProtKB-SubCell"/>
</dbReference>
<evidence type="ECO:0000256" key="7">
    <source>
        <dbReference type="ARBA" id="ARBA00023328"/>
    </source>
</evidence>
<feature type="compositionally biased region" description="Polar residues" evidence="8">
    <location>
        <begin position="7"/>
        <end position="16"/>
    </location>
</feature>
<reference evidence="9" key="3">
    <citation type="submission" date="2025-09" db="UniProtKB">
        <authorList>
            <consortium name="Ensembl"/>
        </authorList>
    </citation>
    <scope>IDENTIFICATION</scope>
</reference>
<name>A0A667XTW2_9TELE</name>
<dbReference type="OrthoDB" id="8864979at2759"/>
<accession>A0A667XTW2</accession>
<reference evidence="9" key="1">
    <citation type="submission" date="2019-06" db="EMBL/GenBank/DDBJ databases">
        <authorList>
            <consortium name="Wellcome Sanger Institute Data Sharing"/>
        </authorList>
    </citation>
    <scope>NUCLEOTIDE SEQUENCE [LARGE SCALE GENOMIC DNA]</scope>
</reference>
<reference evidence="9" key="2">
    <citation type="submission" date="2025-08" db="UniProtKB">
        <authorList>
            <consortium name="Ensembl"/>
        </authorList>
    </citation>
    <scope>IDENTIFICATION</scope>
</reference>
<dbReference type="FunCoup" id="A0A667XTW2">
    <property type="interactions" value="1546"/>
</dbReference>
<proteinExistence type="inferred from homology"/>
<evidence type="ECO:0000313" key="9">
    <source>
        <dbReference type="Ensembl" id="ENSMMDP00005015484.1"/>
    </source>
</evidence>
<organism evidence="9 10">
    <name type="scientific">Myripristis murdjan</name>
    <name type="common">pinecone soldierfish</name>
    <dbReference type="NCBI Taxonomy" id="586833"/>
    <lineage>
        <taxon>Eukaryota</taxon>
        <taxon>Metazoa</taxon>
        <taxon>Chordata</taxon>
        <taxon>Craniata</taxon>
        <taxon>Vertebrata</taxon>
        <taxon>Euteleostomi</taxon>
        <taxon>Actinopterygii</taxon>
        <taxon>Neopterygii</taxon>
        <taxon>Teleostei</taxon>
        <taxon>Neoteleostei</taxon>
        <taxon>Acanthomorphata</taxon>
        <taxon>Holocentriformes</taxon>
        <taxon>Holocentridae</taxon>
        <taxon>Myripristis</taxon>
    </lineage>
</organism>
<dbReference type="Pfam" id="PF13092">
    <property type="entry name" value="CENP-L"/>
    <property type="match status" value="1"/>
</dbReference>
<evidence type="ECO:0000256" key="5">
    <source>
        <dbReference type="ARBA" id="ARBA00022454"/>
    </source>
</evidence>
<keyword evidence="6" id="KW-0539">Nucleus</keyword>